<accession>A0A3N4LU13</accession>
<dbReference type="InParanoid" id="A0A3N4LU13"/>
<feature type="region of interest" description="Disordered" evidence="1">
    <location>
        <begin position="300"/>
        <end position="454"/>
    </location>
</feature>
<dbReference type="OrthoDB" id="5407542at2759"/>
<dbReference type="EMBL" id="ML121535">
    <property type="protein sequence ID" value="RPB26403.1"/>
    <property type="molecule type" value="Genomic_DNA"/>
</dbReference>
<evidence type="ECO:0000313" key="3">
    <source>
        <dbReference type="Proteomes" id="UP000267821"/>
    </source>
</evidence>
<gene>
    <name evidence="2" type="ORF">L211DRAFT_847528</name>
</gene>
<sequence>MRRLFSRKSVDDTKNVKEEGKEGRTRKLLFGRSHCAKKDDAPHQVASKSQQQGPNQHDSNTNSSASSAVSIPPSAPYLPTPSGSSSSFSSVMSYTELSLQTSDSTATSTVSSSTLSRLPGSNTSISSLNSPPPHPGSLAVPPSSSTPASRPQSSHTEQRKPLSPLSVVLDLHTPPPSDDEEDNLRPKRRNSIYNIFRKSQSQPNLNSGPPSRSSSTTTLPSAYNAPQGSGTTLAPLSPPNNHRKSVKFLRKTSSNNSLEDVLDGDGILSRNEATARRAILQGDPLGGGAYLYPMGLARKSDLMHQPPPQQQRSRSRRGAGRIYDPMRSSWGGPSSHGSGGMAWRAPHIGGRNGEKMTIEEENDMIEQHQQHQREMGVTPGGFVEDTPQFKQPQQKRRRPPMNRRPTSSQSGKANSSGYGYFSGNDYSRPGYYPPFAPPPMLPVINQQTAQSVQA</sequence>
<feature type="region of interest" description="Disordered" evidence="1">
    <location>
        <begin position="1"/>
        <end position="243"/>
    </location>
</feature>
<feature type="compositionally biased region" description="Polar residues" evidence="1">
    <location>
        <begin position="406"/>
        <end position="417"/>
    </location>
</feature>
<feature type="compositionally biased region" description="Polar residues" evidence="1">
    <location>
        <begin position="46"/>
        <end position="62"/>
    </location>
</feature>
<feature type="compositionally biased region" description="Polar residues" evidence="1">
    <location>
        <begin position="224"/>
        <end position="234"/>
    </location>
</feature>
<name>A0A3N4LU13_9PEZI</name>
<feature type="compositionally biased region" description="Low complexity" evidence="1">
    <location>
        <begin position="207"/>
        <end position="221"/>
    </location>
</feature>
<feature type="compositionally biased region" description="Low complexity" evidence="1">
    <location>
        <begin position="141"/>
        <end position="154"/>
    </location>
</feature>
<feature type="compositionally biased region" description="Polar residues" evidence="1">
    <location>
        <begin position="191"/>
        <end position="206"/>
    </location>
</feature>
<dbReference type="Proteomes" id="UP000267821">
    <property type="component" value="Unassembled WGS sequence"/>
</dbReference>
<keyword evidence="3" id="KW-1185">Reference proteome</keyword>
<feature type="compositionally biased region" description="Polar residues" evidence="1">
    <location>
        <begin position="119"/>
        <end position="129"/>
    </location>
</feature>
<feature type="compositionally biased region" description="Low complexity" evidence="1">
    <location>
        <begin position="101"/>
        <end position="116"/>
    </location>
</feature>
<feature type="compositionally biased region" description="Pro residues" evidence="1">
    <location>
        <begin position="431"/>
        <end position="441"/>
    </location>
</feature>
<feature type="compositionally biased region" description="Polar residues" evidence="1">
    <location>
        <begin position="444"/>
        <end position="454"/>
    </location>
</feature>
<organism evidence="2 3">
    <name type="scientific">Terfezia boudieri ATCC MYA-4762</name>
    <dbReference type="NCBI Taxonomy" id="1051890"/>
    <lineage>
        <taxon>Eukaryota</taxon>
        <taxon>Fungi</taxon>
        <taxon>Dikarya</taxon>
        <taxon>Ascomycota</taxon>
        <taxon>Pezizomycotina</taxon>
        <taxon>Pezizomycetes</taxon>
        <taxon>Pezizales</taxon>
        <taxon>Pezizaceae</taxon>
        <taxon>Terfezia</taxon>
    </lineage>
</organism>
<evidence type="ECO:0000313" key="2">
    <source>
        <dbReference type="EMBL" id="RPB26403.1"/>
    </source>
</evidence>
<feature type="compositionally biased region" description="Low complexity" evidence="1">
    <location>
        <begin position="63"/>
        <end position="72"/>
    </location>
</feature>
<proteinExistence type="predicted"/>
<reference evidence="2 3" key="1">
    <citation type="journal article" date="2018" name="Nat. Ecol. Evol.">
        <title>Pezizomycetes genomes reveal the molecular basis of ectomycorrhizal truffle lifestyle.</title>
        <authorList>
            <person name="Murat C."/>
            <person name="Payen T."/>
            <person name="Noel B."/>
            <person name="Kuo A."/>
            <person name="Morin E."/>
            <person name="Chen J."/>
            <person name="Kohler A."/>
            <person name="Krizsan K."/>
            <person name="Balestrini R."/>
            <person name="Da Silva C."/>
            <person name="Montanini B."/>
            <person name="Hainaut M."/>
            <person name="Levati E."/>
            <person name="Barry K.W."/>
            <person name="Belfiori B."/>
            <person name="Cichocki N."/>
            <person name="Clum A."/>
            <person name="Dockter R.B."/>
            <person name="Fauchery L."/>
            <person name="Guy J."/>
            <person name="Iotti M."/>
            <person name="Le Tacon F."/>
            <person name="Lindquist E.A."/>
            <person name="Lipzen A."/>
            <person name="Malagnac F."/>
            <person name="Mello A."/>
            <person name="Molinier V."/>
            <person name="Miyauchi S."/>
            <person name="Poulain J."/>
            <person name="Riccioni C."/>
            <person name="Rubini A."/>
            <person name="Sitrit Y."/>
            <person name="Splivallo R."/>
            <person name="Traeger S."/>
            <person name="Wang M."/>
            <person name="Zifcakova L."/>
            <person name="Wipf D."/>
            <person name="Zambonelli A."/>
            <person name="Paolocci F."/>
            <person name="Nowrousian M."/>
            <person name="Ottonello S."/>
            <person name="Baldrian P."/>
            <person name="Spatafora J.W."/>
            <person name="Henrissat B."/>
            <person name="Nagy L.G."/>
            <person name="Aury J.M."/>
            <person name="Wincker P."/>
            <person name="Grigoriev I.V."/>
            <person name="Bonfante P."/>
            <person name="Martin F.M."/>
        </authorList>
    </citation>
    <scope>NUCLEOTIDE SEQUENCE [LARGE SCALE GENOMIC DNA]</scope>
    <source>
        <strain evidence="2 3">ATCC MYA-4762</strain>
    </source>
</reference>
<feature type="compositionally biased region" description="Low complexity" evidence="1">
    <location>
        <begin position="82"/>
        <end position="93"/>
    </location>
</feature>
<dbReference type="AlphaFoldDB" id="A0A3N4LU13"/>
<protein>
    <submittedName>
        <fullName evidence="2">Uncharacterized protein</fullName>
    </submittedName>
</protein>
<feature type="compositionally biased region" description="Basic and acidic residues" evidence="1">
    <location>
        <begin position="8"/>
        <end position="25"/>
    </location>
</feature>
<evidence type="ECO:0000256" key="1">
    <source>
        <dbReference type="SAM" id="MobiDB-lite"/>
    </source>
</evidence>
<feature type="compositionally biased region" description="Basic and acidic residues" evidence="1">
    <location>
        <begin position="365"/>
        <end position="374"/>
    </location>
</feature>